<dbReference type="CDD" id="cd01820">
    <property type="entry name" value="PAF_acetylesterase_like"/>
    <property type="match status" value="1"/>
</dbReference>
<evidence type="ECO:0000256" key="1">
    <source>
        <dbReference type="ARBA" id="ARBA00038184"/>
    </source>
</evidence>
<evidence type="ECO:0000313" key="5">
    <source>
        <dbReference type="Proteomes" id="UP000534294"/>
    </source>
</evidence>
<organism evidence="4 5">
    <name type="scientific">Prosthecobacter dejongeii</name>
    <dbReference type="NCBI Taxonomy" id="48465"/>
    <lineage>
        <taxon>Bacteria</taxon>
        <taxon>Pseudomonadati</taxon>
        <taxon>Verrucomicrobiota</taxon>
        <taxon>Verrucomicrobiia</taxon>
        <taxon>Verrucomicrobiales</taxon>
        <taxon>Verrucomicrobiaceae</taxon>
        <taxon>Prosthecobacter</taxon>
    </lineage>
</organism>
<dbReference type="RefSeq" id="WP_246431142.1">
    <property type="nucleotide sequence ID" value="NZ_JACHIF010000010.1"/>
</dbReference>
<feature type="chain" id="PRO_5031081973" evidence="2">
    <location>
        <begin position="18"/>
        <end position="245"/>
    </location>
</feature>
<reference evidence="4 5" key="1">
    <citation type="submission" date="2020-08" db="EMBL/GenBank/DDBJ databases">
        <title>Genomic Encyclopedia of Type Strains, Phase IV (KMG-IV): sequencing the most valuable type-strain genomes for metagenomic binning, comparative biology and taxonomic classification.</title>
        <authorList>
            <person name="Goeker M."/>
        </authorList>
    </citation>
    <scope>NUCLEOTIDE SEQUENCE [LARGE SCALE GENOMIC DNA]</scope>
    <source>
        <strain evidence="4 5">DSM 12251</strain>
    </source>
</reference>
<dbReference type="EMBL" id="JACHIF010000010">
    <property type="protein sequence ID" value="MBB5039923.1"/>
    <property type="molecule type" value="Genomic_DNA"/>
</dbReference>
<gene>
    <name evidence="4" type="ORF">HNQ64_004201</name>
</gene>
<dbReference type="Proteomes" id="UP000534294">
    <property type="component" value="Unassembled WGS sequence"/>
</dbReference>
<evidence type="ECO:0000259" key="3">
    <source>
        <dbReference type="Pfam" id="PF13472"/>
    </source>
</evidence>
<feature type="domain" description="SGNH hydrolase-type esterase" evidence="3">
    <location>
        <begin position="53"/>
        <end position="229"/>
    </location>
</feature>
<keyword evidence="2" id="KW-0732">Signal</keyword>
<dbReference type="Gene3D" id="3.40.50.1110">
    <property type="entry name" value="SGNH hydrolase"/>
    <property type="match status" value="1"/>
</dbReference>
<comment type="caution">
    <text evidence="4">The sequence shown here is derived from an EMBL/GenBank/DDBJ whole genome shotgun (WGS) entry which is preliminary data.</text>
</comment>
<dbReference type="SUPFAM" id="SSF52266">
    <property type="entry name" value="SGNH hydrolase"/>
    <property type="match status" value="1"/>
</dbReference>
<dbReference type="Pfam" id="PF13472">
    <property type="entry name" value="Lipase_GDSL_2"/>
    <property type="match status" value="1"/>
</dbReference>
<dbReference type="GO" id="GO:0016788">
    <property type="term" value="F:hydrolase activity, acting on ester bonds"/>
    <property type="evidence" value="ECO:0007669"/>
    <property type="project" value="UniProtKB-ARBA"/>
</dbReference>
<dbReference type="InterPro" id="IPR036514">
    <property type="entry name" value="SGNH_hydro_sf"/>
</dbReference>
<evidence type="ECO:0000313" key="4">
    <source>
        <dbReference type="EMBL" id="MBB5039923.1"/>
    </source>
</evidence>
<sequence length="245" mass="26755">MKNILIASALFISSAFAAEPNLAINPVPRDGGWVKRHESFNAISKQGTATLVFLGDSITQGWEGKGKATWEKFYAKRNAANFGIGGDRTEHVLWRLDNGNFDGLKPKLIVLMIGTNNTGHVGRAQKELNGTIYACSAEQTAEGVKAIVSKLQTKAPEAKILLLGIFPRGEKPSDAMRQQNEATNAIIAKLADGKQVHFLDIGKTFLQPDGTLTREVMPDLLHLSEKGYDMWAEAIDPKIKELLGE</sequence>
<comment type="similarity">
    <text evidence="1">Belongs to the 'GDSL' lipolytic enzyme family. Platelet-activating factor acetylhydrolase IB beta/gamma subunits subfamily.</text>
</comment>
<dbReference type="InterPro" id="IPR013830">
    <property type="entry name" value="SGNH_hydro"/>
</dbReference>
<accession>A0A7W7YPE8</accession>
<evidence type="ECO:0000256" key="2">
    <source>
        <dbReference type="SAM" id="SignalP"/>
    </source>
</evidence>
<dbReference type="PANTHER" id="PTHR11852:SF0">
    <property type="entry name" value="PLATELET-ACTIVATING FACTOR ACETYLHYDROLASE IB SUBUNIT BETA HOMOLOG"/>
    <property type="match status" value="1"/>
</dbReference>
<feature type="signal peptide" evidence="2">
    <location>
        <begin position="1"/>
        <end position="17"/>
    </location>
</feature>
<dbReference type="PANTHER" id="PTHR11852">
    <property type="entry name" value="PLATELET-ACTIVATING FACTOR ACETYLHYDROLASE"/>
    <property type="match status" value="1"/>
</dbReference>
<name>A0A7W7YPE8_9BACT</name>
<proteinExistence type="inferred from homology"/>
<protein>
    <submittedName>
        <fullName evidence="4">Lysophospholipase L1-like esterase</fullName>
    </submittedName>
</protein>
<dbReference type="AlphaFoldDB" id="A0A7W7YPE8"/>
<keyword evidence="5" id="KW-1185">Reference proteome</keyword>